<dbReference type="AlphaFoldDB" id="A0A8J7KM57"/>
<dbReference type="RefSeq" id="WP_197005521.1">
    <property type="nucleotide sequence ID" value="NZ_BONS01000009.1"/>
</dbReference>
<evidence type="ECO:0000313" key="2">
    <source>
        <dbReference type="Proteomes" id="UP000622552"/>
    </source>
</evidence>
<comment type="caution">
    <text evidence="1">The sequence shown here is derived from an EMBL/GenBank/DDBJ whole genome shotgun (WGS) entry which is preliminary data.</text>
</comment>
<organism evidence="1 2">
    <name type="scientific">Longispora fulva</name>
    <dbReference type="NCBI Taxonomy" id="619741"/>
    <lineage>
        <taxon>Bacteria</taxon>
        <taxon>Bacillati</taxon>
        <taxon>Actinomycetota</taxon>
        <taxon>Actinomycetes</taxon>
        <taxon>Micromonosporales</taxon>
        <taxon>Micromonosporaceae</taxon>
        <taxon>Longispora</taxon>
    </lineage>
</organism>
<reference evidence="1" key="1">
    <citation type="submission" date="2020-11" db="EMBL/GenBank/DDBJ databases">
        <title>Sequencing the genomes of 1000 actinobacteria strains.</title>
        <authorList>
            <person name="Klenk H.-P."/>
        </authorList>
    </citation>
    <scope>NUCLEOTIDE SEQUENCE</scope>
    <source>
        <strain evidence="1">DSM 45356</strain>
    </source>
</reference>
<sequence length="52" mass="5317">MVKKILTWGGLAFLVFFIAYRPDSAAGVAGKIGDTIGEVLSGMGDFLAGVVG</sequence>
<evidence type="ECO:0000313" key="1">
    <source>
        <dbReference type="EMBL" id="MBG6138801.1"/>
    </source>
</evidence>
<proteinExistence type="predicted"/>
<dbReference type="EMBL" id="JADOUF010000001">
    <property type="protein sequence ID" value="MBG6138801.1"/>
    <property type="molecule type" value="Genomic_DNA"/>
</dbReference>
<keyword evidence="2" id="KW-1185">Reference proteome</keyword>
<dbReference type="Proteomes" id="UP000622552">
    <property type="component" value="Unassembled WGS sequence"/>
</dbReference>
<name>A0A8J7KM57_9ACTN</name>
<protein>
    <submittedName>
        <fullName evidence="1">Uncharacterized protein</fullName>
    </submittedName>
</protein>
<gene>
    <name evidence="1" type="ORF">IW245_004995</name>
</gene>
<accession>A0A8J7KM57</accession>